<evidence type="ECO:0000256" key="2">
    <source>
        <dbReference type="ARBA" id="ARBA00022763"/>
    </source>
</evidence>
<keyword evidence="3" id="KW-0234">DNA repair</keyword>
<dbReference type="Gene3D" id="1.20.5.170">
    <property type="match status" value="1"/>
</dbReference>
<reference evidence="5" key="1">
    <citation type="submission" date="2023-04" db="EMBL/GenBank/DDBJ databases">
        <title>Candida boidinii NBRC 10035.</title>
        <authorList>
            <person name="Ichikawa N."/>
            <person name="Sato H."/>
            <person name="Tonouchi N."/>
        </authorList>
    </citation>
    <scope>NUCLEOTIDE SEQUENCE</scope>
    <source>
        <strain evidence="5">NBRC 10035</strain>
    </source>
</reference>
<dbReference type="InterPro" id="IPR010760">
    <property type="entry name" value="DNA-repair_Swi5"/>
</dbReference>
<feature type="region of interest" description="Disordered" evidence="4">
    <location>
        <begin position="1"/>
        <end position="74"/>
    </location>
</feature>
<dbReference type="Pfam" id="PF07061">
    <property type="entry name" value="Swi5"/>
    <property type="match status" value="1"/>
</dbReference>
<proteinExistence type="inferred from homology"/>
<evidence type="ECO:0000256" key="4">
    <source>
        <dbReference type="SAM" id="MobiDB-lite"/>
    </source>
</evidence>
<sequence length="196" mass="21602">MSDITVTKRPHSGSSDSPDDSREESTHTQPEKHAKVVVDRRKRVDGGVASKPSGGLMKKAAAGVSMADQLEEKRGRVKTLQAEFESLSQQLRELVPRQSPHVGHPRASVSSERRSAATLTHDKSLPPECDEPWGPAEEPFDAFSAARRITDEHIKLLKTYNELKDTAKDLAGMIASQRDMTLAQVMEEMGVEMSDK</sequence>
<keyword evidence="6" id="KW-1185">Reference proteome</keyword>
<organism evidence="5 6">
    <name type="scientific">Candida boidinii</name>
    <name type="common">Yeast</name>
    <dbReference type="NCBI Taxonomy" id="5477"/>
    <lineage>
        <taxon>Eukaryota</taxon>
        <taxon>Fungi</taxon>
        <taxon>Dikarya</taxon>
        <taxon>Ascomycota</taxon>
        <taxon>Saccharomycotina</taxon>
        <taxon>Pichiomycetes</taxon>
        <taxon>Pichiales</taxon>
        <taxon>Pichiaceae</taxon>
        <taxon>Ogataea</taxon>
        <taxon>Ogataea/Candida clade</taxon>
    </lineage>
</organism>
<evidence type="ECO:0000313" key="6">
    <source>
        <dbReference type="Proteomes" id="UP001165120"/>
    </source>
</evidence>
<dbReference type="PANTHER" id="PTHR28529:SF2">
    <property type="entry name" value="DNA REPAIR PROTEIN SWI5 HOMOLOG"/>
    <property type="match status" value="1"/>
</dbReference>
<evidence type="ECO:0000256" key="3">
    <source>
        <dbReference type="ARBA" id="ARBA00023204"/>
    </source>
</evidence>
<comment type="similarity">
    <text evidence="1">Belongs to the SWI5/SAE3 family.</text>
</comment>
<accession>A0A9W6SVU9</accession>
<protein>
    <submittedName>
        <fullName evidence="5">Unnamed protein product</fullName>
    </submittedName>
</protein>
<dbReference type="AlphaFoldDB" id="A0A9W6SVU9"/>
<dbReference type="GO" id="GO:0034974">
    <property type="term" value="C:Swi5-Swi2 complex"/>
    <property type="evidence" value="ECO:0007669"/>
    <property type="project" value="TreeGrafter"/>
</dbReference>
<dbReference type="GO" id="GO:0032798">
    <property type="term" value="C:Swi5-Sfr1 complex"/>
    <property type="evidence" value="ECO:0007669"/>
    <property type="project" value="TreeGrafter"/>
</dbReference>
<dbReference type="EMBL" id="BSXN01000107">
    <property type="protein sequence ID" value="GME67142.1"/>
    <property type="molecule type" value="Genomic_DNA"/>
</dbReference>
<name>A0A9W6SVU9_CANBO</name>
<dbReference type="Proteomes" id="UP001165120">
    <property type="component" value="Unassembled WGS sequence"/>
</dbReference>
<dbReference type="GO" id="GO:0000709">
    <property type="term" value="P:meiotic joint molecule formation"/>
    <property type="evidence" value="ECO:0007669"/>
    <property type="project" value="TreeGrafter"/>
</dbReference>
<evidence type="ECO:0000256" key="1">
    <source>
        <dbReference type="ARBA" id="ARBA00008060"/>
    </source>
</evidence>
<dbReference type="PANTHER" id="PTHR28529">
    <property type="entry name" value="DNA REPAIR PROTEIN SWI5 HOMOLOG"/>
    <property type="match status" value="1"/>
</dbReference>
<feature type="region of interest" description="Disordered" evidence="4">
    <location>
        <begin position="93"/>
        <end position="138"/>
    </location>
</feature>
<gene>
    <name evidence="5" type="ORF">Cboi02_000057200</name>
</gene>
<feature type="compositionally biased region" description="Basic and acidic residues" evidence="4">
    <location>
        <begin position="19"/>
        <end position="45"/>
    </location>
</feature>
<comment type="caution">
    <text evidence="5">The sequence shown here is derived from an EMBL/GenBank/DDBJ whole genome shotgun (WGS) entry which is preliminary data.</text>
</comment>
<evidence type="ECO:0000313" key="5">
    <source>
        <dbReference type="EMBL" id="GME67142.1"/>
    </source>
</evidence>
<feature type="compositionally biased region" description="Basic and acidic residues" evidence="4">
    <location>
        <begin position="111"/>
        <end position="125"/>
    </location>
</feature>
<keyword evidence="2" id="KW-0227">DNA damage</keyword>
<dbReference type="GO" id="GO:0010772">
    <property type="term" value="P:meiotic DNA recombinase assembly involved in reciprocal meiotic recombination"/>
    <property type="evidence" value="ECO:0007669"/>
    <property type="project" value="TreeGrafter"/>
</dbReference>